<keyword evidence="1" id="KW-0472">Membrane</keyword>
<organism evidence="2">
    <name type="scientific">Arundo donax</name>
    <name type="common">Giant reed</name>
    <name type="synonym">Donax arundinaceus</name>
    <dbReference type="NCBI Taxonomy" id="35708"/>
    <lineage>
        <taxon>Eukaryota</taxon>
        <taxon>Viridiplantae</taxon>
        <taxon>Streptophyta</taxon>
        <taxon>Embryophyta</taxon>
        <taxon>Tracheophyta</taxon>
        <taxon>Spermatophyta</taxon>
        <taxon>Magnoliopsida</taxon>
        <taxon>Liliopsida</taxon>
        <taxon>Poales</taxon>
        <taxon>Poaceae</taxon>
        <taxon>PACMAD clade</taxon>
        <taxon>Arundinoideae</taxon>
        <taxon>Arundineae</taxon>
        <taxon>Arundo</taxon>
    </lineage>
</organism>
<accession>A0A0A9I2R8</accession>
<keyword evidence="1" id="KW-0812">Transmembrane</keyword>
<reference evidence="2" key="1">
    <citation type="submission" date="2014-09" db="EMBL/GenBank/DDBJ databases">
        <authorList>
            <person name="Magalhaes I.L.F."/>
            <person name="Oliveira U."/>
            <person name="Santos F.R."/>
            <person name="Vidigal T.H.D.A."/>
            <person name="Brescovit A.D."/>
            <person name="Santos A.J."/>
        </authorList>
    </citation>
    <scope>NUCLEOTIDE SEQUENCE</scope>
    <source>
        <tissue evidence="2">Shoot tissue taken approximately 20 cm above the soil surface</tissue>
    </source>
</reference>
<protein>
    <submittedName>
        <fullName evidence="2">Uncharacterized protein</fullName>
    </submittedName>
</protein>
<evidence type="ECO:0000256" key="1">
    <source>
        <dbReference type="SAM" id="Phobius"/>
    </source>
</evidence>
<evidence type="ECO:0000313" key="2">
    <source>
        <dbReference type="EMBL" id="JAE39463.1"/>
    </source>
</evidence>
<dbReference type="EMBL" id="GBRH01158433">
    <property type="protein sequence ID" value="JAE39463.1"/>
    <property type="molecule type" value="Transcribed_RNA"/>
</dbReference>
<name>A0A0A9I2R8_ARUDO</name>
<proteinExistence type="predicted"/>
<sequence>MCCTMYQDIVKCNWIPYALEIYVLFHSTILMHWLLFSLVVLTIFSMVEEYRT</sequence>
<keyword evidence="1" id="KW-1133">Transmembrane helix</keyword>
<reference evidence="2" key="2">
    <citation type="journal article" date="2015" name="Data Brief">
        <title>Shoot transcriptome of the giant reed, Arundo donax.</title>
        <authorList>
            <person name="Barrero R.A."/>
            <person name="Guerrero F.D."/>
            <person name="Moolhuijzen P."/>
            <person name="Goolsby J.A."/>
            <person name="Tidwell J."/>
            <person name="Bellgard S.E."/>
            <person name="Bellgard M.I."/>
        </authorList>
    </citation>
    <scope>NUCLEOTIDE SEQUENCE</scope>
    <source>
        <tissue evidence="2">Shoot tissue taken approximately 20 cm above the soil surface</tissue>
    </source>
</reference>
<dbReference type="AlphaFoldDB" id="A0A0A9I2R8"/>
<feature type="transmembrane region" description="Helical" evidence="1">
    <location>
        <begin position="23"/>
        <end position="47"/>
    </location>
</feature>